<organism evidence="2">
    <name type="scientific">marine metagenome</name>
    <dbReference type="NCBI Taxonomy" id="408172"/>
    <lineage>
        <taxon>unclassified sequences</taxon>
        <taxon>metagenomes</taxon>
        <taxon>ecological metagenomes</taxon>
    </lineage>
</organism>
<dbReference type="AlphaFoldDB" id="A0A382N5A3"/>
<dbReference type="PANTHER" id="PTHR42899">
    <property type="entry name" value="SPERMATOGENESIS-ASSOCIATED PROTEIN 20"/>
    <property type="match status" value="1"/>
</dbReference>
<reference evidence="2" key="1">
    <citation type="submission" date="2018-05" db="EMBL/GenBank/DDBJ databases">
        <authorList>
            <person name="Lanie J.A."/>
            <person name="Ng W.-L."/>
            <person name="Kazmierczak K.M."/>
            <person name="Andrzejewski T.M."/>
            <person name="Davidsen T.M."/>
            <person name="Wayne K.J."/>
            <person name="Tettelin H."/>
            <person name="Glass J.I."/>
            <person name="Rusch D."/>
            <person name="Podicherti R."/>
            <person name="Tsui H.-C.T."/>
            <person name="Winkler M.E."/>
        </authorList>
    </citation>
    <scope>NUCLEOTIDE SEQUENCE</scope>
</reference>
<dbReference type="InterPro" id="IPR024705">
    <property type="entry name" value="Ssp411"/>
</dbReference>
<gene>
    <name evidence="2" type="ORF">METZ01_LOCUS308211</name>
</gene>
<name>A0A382N5A3_9ZZZZ</name>
<feature type="non-terminal residue" evidence="2">
    <location>
        <position position="197"/>
    </location>
</feature>
<accession>A0A382N5A3</accession>
<dbReference type="EMBL" id="UINC01097554">
    <property type="protein sequence ID" value="SVC55357.1"/>
    <property type="molecule type" value="Genomic_DNA"/>
</dbReference>
<proteinExistence type="predicted"/>
<feature type="domain" description="Spermatogenesis-associated protein 20-like TRX" evidence="1">
    <location>
        <begin position="2"/>
        <end position="162"/>
    </location>
</feature>
<evidence type="ECO:0000313" key="2">
    <source>
        <dbReference type="EMBL" id="SVC55357.1"/>
    </source>
</evidence>
<sequence>MTNQLKNEKSPYLKQHENNPVDWFAWNKKTLQKSKNEKKPIFLSVGYASCHWCHVMAHESFENEETAKLMNEKFINIKVDREERPDLDYVFQRSLSILTGTQGGWPLSMFLDENGVPFTGGTYFPPTEMHGRPDFKKVLNNVSDVYKENREKIIAQAPQMQDIFSKINQRSAVLSQSLEPFVEKIISYLDEEYGGFK</sequence>
<dbReference type="CDD" id="cd02955">
    <property type="entry name" value="SSP411"/>
    <property type="match status" value="1"/>
</dbReference>
<protein>
    <recommendedName>
        <fullName evidence="1">Spermatogenesis-associated protein 20-like TRX domain-containing protein</fullName>
    </recommendedName>
</protein>
<dbReference type="Pfam" id="PF03190">
    <property type="entry name" value="Thioredox_DsbH"/>
    <property type="match status" value="1"/>
</dbReference>
<dbReference type="InterPro" id="IPR004879">
    <property type="entry name" value="Ssp411-like_TRX"/>
</dbReference>
<dbReference type="Gene3D" id="3.40.30.10">
    <property type="entry name" value="Glutaredoxin"/>
    <property type="match status" value="1"/>
</dbReference>
<evidence type="ECO:0000259" key="1">
    <source>
        <dbReference type="Pfam" id="PF03190"/>
    </source>
</evidence>
<dbReference type="SUPFAM" id="SSF52833">
    <property type="entry name" value="Thioredoxin-like"/>
    <property type="match status" value="1"/>
</dbReference>
<dbReference type="InterPro" id="IPR036249">
    <property type="entry name" value="Thioredoxin-like_sf"/>
</dbReference>
<dbReference type="PANTHER" id="PTHR42899:SF1">
    <property type="entry name" value="SPERMATOGENESIS-ASSOCIATED PROTEIN 20"/>
    <property type="match status" value="1"/>
</dbReference>